<keyword evidence="7 13" id="KW-0274">FAD</keyword>
<evidence type="ECO:0000256" key="9">
    <source>
        <dbReference type="ARBA" id="ARBA00023027"/>
    </source>
</evidence>
<dbReference type="Proteomes" id="UP001209681">
    <property type="component" value="Unassembled WGS sequence"/>
</dbReference>
<keyword evidence="8 13" id="KW-0560">Oxidoreductase</keyword>
<dbReference type="PANTHER" id="PTHR22912:SF217">
    <property type="entry name" value="DIHYDROLIPOYL DEHYDROGENASE"/>
    <property type="match status" value="1"/>
</dbReference>
<dbReference type="PROSITE" id="PS00076">
    <property type="entry name" value="PYRIDINE_REDOX_1"/>
    <property type="match status" value="1"/>
</dbReference>
<dbReference type="RefSeq" id="WP_265425350.1">
    <property type="nucleotide sequence ID" value="NZ_JAPFPW010000011.1"/>
</dbReference>
<dbReference type="SUPFAM" id="SSF55424">
    <property type="entry name" value="FAD/NAD-linked reductases, dimerisation (C-terminal) domain"/>
    <property type="match status" value="1"/>
</dbReference>
<comment type="catalytic activity">
    <reaction evidence="12 13">
        <text>N(6)-[(R)-dihydrolipoyl]-L-lysyl-[protein] + NAD(+) = N(6)-[(R)-lipoyl]-L-lysyl-[protein] + NADH + H(+)</text>
        <dbReference type="Rhea" id="RHEA:15045"/>
        <dbReference type="Rhea" id="RHEA-COMP:10474"/>
        <dbReference type="Rhea" id="RHEA-COMP:10475"/>
        <dbReference type="ChEBI" id="CHEBI:15378"/>
        <dbReference type="ChEBI" id="CHEBI:57540"/>
        <dbReference type="ChEBI" id="CHEBI:57945"/>
        <dbReference type="ChEBI" id="CHEBI:83099"/>
        <dbReference type="ChEBI" id="CHEBI:83100"/>
        <dbReference type="EC" id="1.8.1.4"/>
    </reaction>
</comment>
<feature type="domain" description="Pyridine nucleotide-disulphide oxidoreductase dimerisation" evidence="14">
    <location>
        <begin position="352"/>
        <end position="460"/>
    </location>
</feature>
<keyword evidence="17" id="KW-1185">Reference proteome</keyword>
<evidence type="ECO:0000256" key="7">
    <source>
        <dbReference type="ARBA" id="ARBA00022827"/>
    </source>
</evidence>
<sequence length="471" mass="50235">MTMRVTVIGAGPGGYMAAIRAAELGAEVCLVEKEALGGTCLNWGCIPSKVMVTAARIMRQINQAKTFGIHLDNPPRMDMAVLQQKQQTVIATQQKGIESLIRHHKIHYGKGLGRITGPGQLTITSKEGEDRNVEWDRLILAPGTRPAELPFLPFDGVHCLSSNDFLRTKTLPSSAIILGAGVVGCEFASILSGLGSRVTLVEMADRILPIPGLDASASKLLAREFKKNKTVIHTGKRVVSMEKNHAGIRVQLETVRNSPAEPEFLEASCLIVCVGRSPQTENLGLEKLGIQTDAEGYLPVNDGMETEADGVYAIGDCTGPEKIMLAHVASMEGRVAAERAMGMKSTMRYDAVPSAVFTDPELAFVGLTADRARALGYNVNTTGVLFRSLGKAHAADSLAGEAVLISEAASGRILGCHMVGCHTTELIAEMTLAVNKRLTLKDLAETIHAHPTLSEICSEAARKGLGMAVHG</sequence>
<dbReference type="InterPro" id="IPR023753">
    <property type="entry name" value="FAD/NAD-binding_dom"/>
</dbReference>
<dbReference type="Gene3D" id="3.30.390.30">
    <property type="match status" value="1"/>
</dbReference>
<evidence type="ECO:0000256" key="5">
    <source>
        <dbReference type="ARBA" id="ARBA00022490"/>
    </source>
</evidence>
<keyword evidence="6 13" id="KW-0285">Flavoprotein</keyword>
<dbReference type="GO" id="GO:0004148">
    <property type="term" value="F:dihydrolipoyl dehydrogenase (NADH) activity"/>
    <property type="evidence" value="ECO:0007669"/>
    <property type="project" value="UniProtKB-EC"/>
</dbReference>
<evidence type="ECO:0000256" key="1">
    <source>
        <dbReference type="ARBA" id="ARBA00004496"/>
    </source>
</evidence>
<keyword evidence="9 13" id="KW-0520">NAD</keyword>
<dbReference type="InterPro" id="IPR004099">
    <property type="entry name" value="Pyr_nucl-diS_OxRdtase_dimer"/>
</dbReference>
<keyword evidence="5" id="KW-0963">Cytoplasm</keyword>
<evidence type="ECO:0000256" key="10">
    <source>
        <dbReference type="ARBA" id="ARBA00023157"/>
    </source>
</evidence>
<dbReference type="Pfam" id="PF07992">
    <property type="entry name" value="Pyr_redox_2"/>
    <property type="match status" value="1"/>
</dbReference>
<dbReference type="Gene3D" id="3.50.50.60">
    <property type="entry name" value="FAD/NAD(P)-binding domain"/>
    <property type="match status" value="2"/>
</dbReference>
<dbReference type="InterPro" id="IPR001100">
    <property type="entry name" value="Pyr_nuc-diS_OxRdtase"/>
</dbReference>
<dbReference type="PIRSF" id="PIRSF000350">
    <property type="entry name" value="Mercury_reductase_MerA"/>
    <property type="match status" value="1"/>
</dbReference>
<evidence type="ECO:0000313" key="16">
    <source>
        <dbReference type="EMBL" id="MCW7754431.1"/>
    </source>
</evidence>
<dbReference type="InterPro" id="IPR006258">
    <property type="entry name" value="Lipoamide_DH"/>
</dbReference>
<keyword evidence="10" id="KW-1015">Disulfide bond</keyword>
<comment type="caution">
    <text evidence="16">The sequence shown here is derived from an EMBL/GenBank/DDBJ whole genome shotgun (WGS) entry which is preliminary data.</text>
</comment>
<gene>
    <name evidence="16" type="primary">lpdA</name>
    <name evidence="16" type="ORF">OOT00_10580</name>
</gene>
<evidence type="ECO:0000256" key="13">
    <source>
        <dbReference type="RuleBase" id="RU003692"/>
    </source>
</evidence>
<comment type="cofactor">
    <cofactor evidence="13">
        <name>FAD</name>
        <dbReference type="ChEBI" id="CHEBI:57692"/>
    </cofactor>
    <text evidence="13">Binds 1 FAD per subunit.</text>
</comment>
<dbReference type="InterPro" id="IPR016156">
    <property type="entry name" value="FAD/NAD-linked_Rdtase_dimer_sf"/>
</dbReference>
<dbReference type="PRINTS" id="PR00411">
    <property type="entry name" value="PNDRDTASEI"/>
</dbReference>
<evidence type="ECO:0000259" key="15">
    <source>
        <dbReference type="Pfam" id="PF07992"/>
    </source>
</evidence>
<evidence type="ECO:0000256" key="11">
    <source>
        <dbReference type="ARBA" id="ARBA00023284"/>
    </source>
</evidence>
<keyword evidence="11 13" id="KW-0676">Redox-active center</keyword>
<evidence type="ECO:0000256" key="8">
    <source>
        <dbReference type="ARBA" id="ARBA00023002"/>
    </source>
</evidence>
<dbReference type="NCBIfam" id="TIGR01350">
    <property type="entry name" value="lipoamide_DH"/>
    <property type="match status" value="1"/>
</dbReference>
<dbReference type="InterPro" id="IPR036188">
    <property type="entry name" value="FAD/NAD-bd_sf"/>
</dbReference>
<evidence type="ECO:0000256" key="4">
    <source>
        <dbReference type="ARBA" id="ARBA00016961"/>
    </source>
</evidence>
<name>A0ABT3NAE3_9BACT</name>
<evidence type="ECO:0000256" key="2">
    <source>
        <dbReference type="ARBA" id="ARBA00007532"/>
    </source>
</evidence>
<dbReference type="InterPro" id="IPR050151">
    <property type="entry name" value="Class-I_Pyr_Nuc-Dis_Oxidored"/>
</dbReference>
<dbReference type="InterPro" id="IPR012999">
    <property type="entry name" value="Pyr_OxRdtase_I_AS"/>
</dbReference>
<evidence type="ECO:0000259" key="14">
    <source>
        <dbReference type="Pfam" id="PF02852"/>
    </source>
</evidence>
<reference evidence="16 17" key="1">
    <citation type="submission" date="2022-11" db="EMBL/GenBank/DDBJ databases">
        <title>Desulfobotulus tamanensis H1 sp. nov. - anaerobic, alkaliphilic, sulphate reducing bacterium isolated from terrestrial mud volcano.</title>
        <authorList>
            <person name="Frolova A."/>
            <person name="Merkel A.Y."/>
            <person name="Slobodkin A.I."/>
        </authorList>
    </citation>
    <scope>NUCLEOTIDE SEQUENCE [LARGE SCALE GENOMIC DNA]</scope>
    <source>
        <strain evidence="16 17">H1</strain>
    </source>
</reference>
<feature type="domain" description="FAD/NAD(P)-binding" evidence="15">
    <location>
        <begin position="3"/>
        <end position="333"/>
    </location>
</feature>
<evidence type="ECO:0000256" key="3">
    <source>
        <dbReference type="ARBA" id="ARBA00012608"/>
    </source>
</evidence>
<dbReference type="Pfam" id="PF02852">
    <property type="entry name" value="Pyr_redox_dim"/>
    <property type="match status" value="1"/>
</dbReference>
<accession>A0ABT3NAE3</accession>
<evidence type="ECO:0000256" key="12">
    <source>
        <dbReference type="ARBA" id="ARBA00049187"/>
    </source>
</evidence>
<dbReference type="EMBL" id="JAPFPW010000011">
    <property type="protein sequence ID" value="MCW7754431.1"/>
    <property type="molecule type" value="Genomic_DNA"/>
</dbReference>
<dbReference type="EC" id="1.8.1.4" evidence="3 13"/>
<dbReference type="PANTHER" id="PTHR22912">
    <property type="entry name" value="DISULFIDE OXIDOREDUCTASE"/>
    <property type="match status" value="1"/>
</dbReference>
<protein>
    <recommendedName>
        <fullName evidence="4 13">Dihydrolipoyl dehydrogenase</fullName>
        <ecNumber evidence="3 13">1.8.1.4</ecNumber>
    </recommendedName>
</protein>
<evidence type="ECO:0000313" key="17">
    <source>
        <dbReference type="Proteomes" id="UP001209681"/>
    </source>
</evidence>
<comment type="subcellular location">
    <subcellularLocation>
        <location evidence="1">Cytoplasm</location>
    </subcellularLocation>
</comment>
<dbReference type="PRINTS" id="PR00368">
    <property type="entry name" value="FADPNR"/>
</dbReference>
<dbReference type="SUPFAM" id="SSF51905">
    <property type="entry name" value="FAD/NAD(P)-binding domain"/>
    <property type="match status" value="1"/>
</dbReference>
<organism evidence="16 17">
    <name type="scientific">Desulfobotulus pelophilus</name>
    <dbReference type="NCBI Taxonomy" id="2823377"/>
    <lineage>
        <taxon>Bacteria</taxon>
        <taxon>Pseudomonadati</taxon>
        <taxon>Thermodesulfobacteriota</taxon>
        <taxon>Desulfobacteria</taxon>
        <taxon>Desulfobacterales</taxon>
        <taxon>Desulfobacteraceae</taxon>
        <taxon>Desulfobotulus</taxon>
    </lineage>
</organism>
<proteinExistence type="inferred from homology"/>
<evidence type="ECO:0000256" key="6">
    <source>
        <dbReference type="ARBA" id="ARBA00022630"/>
    </source>
</evidence>
<comment type="similarity">
    <text evidence="2 13">Belongs to the class-I pyridine nucleotide-disulfide oxidoreductase family.</text>
</comment>
<comment type="miscellaneous">
    <text evidence="13">The active site is a redox-active disulfide bond.</text>
</comment>